<reference evidence="1" key="1">
    <citation type="submission" date="2020-04" db="EMBL/GenBank/DDBJ databases">
        <authorList>
            <person name="Chiriac C."/>
            <person name="Salcher M."/>
            <person name="Ghai R."/>
            <person name="Kavagutti S V."/>
        </authorList>
    </citation>
    <scope>NUCLEOTIDE SEQUENCE</scope>
</reference>
<organism evidence="1">
    <name type="scientific">uncultured Caudovirales phage</name>
    <dbReference type="NCBI Taxonomy" id="2100421"/>
    <lineage>
        <taxon>Viruses</taxon>
        <taxon>Duplodnaviria</taxon>
        <taxon>Heunggongvirae</taxon>
        <taxon>Uroviricota</taxon>
        <taxon>Caudoviricetes</taxon>
        <taxon>Peduoviridae</taxon>
        <taxon>Maltschvirus</taxon>
        <taxon>Maltschvirus maltsch</taxon>
    </lineage>
</organism>
<dbReference type="EMBL" id="LR796178">
    <property type="protein sequence ID" value="CAB4124312.1"/>
    <property type="molecule type" value="Genomic_DNA"/>
</dbReference>
<evidence type="ECO:0000313" key="1">
    <source>
        <dbReference type="EMBL" id="CAB4124312.1"/>
    </source>
</evidence>
<protein>
    <submittedName>
        <fullName evidence="1">Uncharacterized protein</fullName>
    </submittedName>
</protein>
<gene>
    <name evidence="1" type="ORF">UFOVP49_150</name>
</gene>
<name>A0A6J5KSS3_9CAUD</name>
<sequence>MHTLGEFRDYLIGHNVKVKEFKGWYVKVGKDIYTMLDSEIYLNTVKMNTKELLNSFNLKKPKAKQVKAVKKVIEVIKTVEVVKKPKKKKSAKKKSAKKKK</sequence>
<accession>A0A6J5KSS3</accession>
<proteinExistence type="predicted"/>